<name>A0A2T4VYM9_9HYPH</name>
<dbReference type="GO" id="GO:0006396">
    <property type="term" value="P:RNA processing"/>
    <property type="evidence" value="ECO:0007669"/>
    <property type="project" value="InterPro"/>
</dbReference>
<dbReference type="GO" id="GO:0003723">
    <property type="term" value="F:RNA binding"/>
    <property type="evidence" value="ECO:0007669"/>
    <property type="project" value="InterPro"/>
</dbReference>
<evidence type="ECO:0000313" key="5">
    <source>
        <dbReference type="EMBL" id="PTL86866.1"/>
    </source>
</evidence>
<reference evidence="6" key="1">
    <citation type="submission" date="2018-02" db="EMBL/GenBank/DDBJ databases">
        <title>Genome sequence of Candidatus Liberibacter europaeus.</title>
        <authorList>
            <person name="Frampton R.A."/>
            <person name="Thompson S.M."/>
            <person name="David C."/>
            <person name="Addison S.M."/>
            <person name="Smith G.R."/>
        </authorList>
    </citation>
    <scope>NUCLEOTIDE SEQUENCE [LARGE SCALE GENOMIC DNA]</scope>
</reference>
<proteinExistence type="predicted"/>
<evidence type="ECO:0000256" key="2">
    <source>
        <dbReference type="ARBA" id="ARBA00022679"/>
    </source>
</evidence>
<dbReference type="InterPro" id="IPR001537">
    <property type="entry name" value="SpoU_MeTrfase"/>
</dbReference>
<dbReference type="Gene3D" id="3.40.1280.10">
    <property type="match status" value="1"/>
</dbReference>
<evidence type="ECO:0000256" key="3">
    <source>
        <dbReference type="SAM" id="MobiDB-lite"/>
    </source>
</evidence>
<gene>
    <name evidence="5" type="ORF">C4617_00070</name>
</gene>
<dbReference type="GO" id="GO:0005829">
    <property type="term" value="C:cytosol"/>
    <property type="evidence" value="ECO:0007669"/>
    <property type="project" value="TreeGrafter"/>
</dbReference>
<dbReference type="GO" id="GO:0032259">
    <property type="term" value="P:methylation"/>
    <property type="evidence" value="ECO:0007669"/>
    <property type="project" value="UniProtKB-KW"/>
</dbReference>
<dbReference type="CDD" id="cd18103">
    <property type="entry name" value="SpoU-like_RlmB"/>
    <property type="match status" value="1"/>
</dbReference>
<dbReference type="GO" id="GO:0008173">
    <property type="term" value="F:RNA methyltransferase activity"/>
    <property type="evidence" value="ECO:0007669"/>
    <property type="project" value="InterPro"/>
</dbReference>
<feature type="domain" description="RNA 2-O ribose methyltransferase substrate binding" evidence="4">
    <location>
        <begin position="54"/>
        <end position="128"/>
    </location>
</feature>
<evidence type="ECO:0000256" key="1">
    <source>
        <dbReference type="ARBA" id="ARBA00022603"/>
    </source>
</evidence>
<dbReference type="InterPro" id="IPR004441">
    <property type="entry name" value="rRNA_MeTrfase_TrmH"/>
</dbReference>
<dbReference type="AlphaFoldDB" id="A0A2T4VYM9"/>
<dbReference type="Proteomes" id="UP000240811">
    <property type="component" value="Unassembled WGS sequence"/>
</dbReference>
<evidence type="ECO:0000313" key="6">
    <source>
        <dbReference type="Proteomes" id="UP000240811"/>
    </source>
</evidence>
<dbReference type="Gene3D" id="3.30.1330.30">
    <property type="match status" value="1"/>
</dbReference>
<dbReference type="InterPro" id="IPR013123">
    <property type="entry name" value="SpoU_subst-bd"/>
</dbReference>
<keyword evidence="2 5" id="KW-0808">Transferase</keyword>
<comment type="caution">
    <text evidence="5">The sequence shown here is derived from an EMBL/GenBank/DDBJ whole genome shotgun (WGS) entry which is preliminary data.</text>
</comment>
<dbReference type="PANTHER" id="PTHR46429:SF1">
    <property type="entry name" value="23S RRNA (GUANOSINE-2'-O-)-METHYLTRANSFERASE RLMB"/>
    <property type="match status" value="1"/>
</dbReference>
<dbReference type="InterPro" id="IPR029028">
    <property type="entry name" value="Alpha/beta_knot_MTases"/>
</dbReference>
<dbReference type="SUPFAM" id="SSF75217">
    <property type="entry name" value="alpha/beta knot"/>
    <property type="match status" value="1"/>
</dbReference>
<feature type="compositionally biased region" description="Basic residues" evidence="3">
    <location>
        <begin position="18"/>
        <end position="27"/>
    </location>
</feature>
<keyword evidence="1 5" id="KW-0489">Methyltransferase</keyword>
<accession>A0A2T4VYM9</accession>
<dbReference type="InterPro" id="IPR029064">
    <property type="entry name" value="Ribosomal_eL30-like_sf"/>
</dbReference>
<protein>
    <submittedName>
        <fullName evidence="5">23S rRNA (Guanosine(2251)-2'-O)-methyltransferase RlmB</fullName>
    </submittedName>
</protein>
<dbReference type="SUPFAM" id="SSF55315">
    <property type="entry name" value="L30e-like"/>
    <property type="match status" value="1"/>
</dbReference>
<dbReference type="Pfam" id="PF00588">
    <property type="entry name" value="SpoU_methylase"/>
    <property type="match status" value="1"/>
</dbReference>
<dbReference type="Pfam" id="PF08032">
    <property type="entry name" value="SpoU_sub_bind"/>
    <property type="match status" value="1"/>
</dbReference>
<dbReference type="SMART" id="SM00967">
    <property type="entry name" value="SpoU_sub_bind"/>
    <property type="match status" value="1"/>
</dbReference>
<dbReference type="EMBL" id="PSQJ01000001">
    <property type="protein sequence ID" value="PTL86866.1"/>
    <property type="molecule type" value="Genomic_DNA"/>
</dbReference>
<dbReference type="InterPro" id="IPR029026">
    <property type="entry name" value="tRNA_m1G_MTases_N"/>
</dbReference>
<dbReference type="PANTHER" id="PTHR46429">
    <property type="entry name" value="23S RRNA (GUANOSINE-2'-O-)-METHYLTRANSFERASE RLMB"/>
    <property type="match status" value="1"/>
</dbReference>
<organism evidence="5 6">
    <name type="scientific">Candidatus Liberibacter europaeus</name>
    <dbReference type="NCBI Taxonomy" id="744859"/>
    <lineage>
        <taxon>Bacteria</taxon>
        <taxon>Pseudomonadati</taxon>
        <taxon>Pseudomonadota</taxon>
        <taxon>Alphaproteobacteria</taxon>
        <taxon>Hyphomicrobiales</taxon>
        <taxon>Rhizobiaceae</taxon>
        <taxon>Liberibacter</taxon>
    </lineage>
</organism>
<feature type="region of interest" description="Disordered" evidence="3">
    <location>
        <begin position="1"/>
        <end position="37"/>
    </location>
</feature>
<sequence length="291" mass="31943">MNSISQTRGKTSDAKNSHYAKLRRNYRDRKNLGHNNGTTKIIQNQISSQENKLLLYGIHTVRAALNNPKRQIFQLIATRNAIANLNCNEDLPHTFPIKIVLPREIEKIVGKDNSHQGVVLETKPLSYPELDTIQKSQLIIVLDQVNDPHNVGAILRSAVAFKCGAIITTKRHSPNESAVLAKSASGALEHIPYIRIGNLSDALQKIHSFGFQTIGLSSESNTSLEETLQHNKIALILGSEGKGLRQKTATIVNSTANLNIPGPIKSLNVSNASAIALYITQNHLKAQSFLT</sequence>
<evidence type="ECO:0000259" key="4">
    <source>
        <dbReference type="SMART" id="SM00967"/>
    </source>
</evidence>